<dbReference type="EMBL" id="JADCNM010000533">
    <property type="protein sequence ID" value="KAG0446848.1"/>
    <property type="molecule type" value="Genomic_DNA"/>
</dbReference>
<evidence type="ECO:0000313" key="2">
    <source>
        <dbReference type="EMBL" id="KAG0446936.1"/>
    </source>
</evidence>
<dbReference type="Proteomes" id="UP000636800">
    <property type="component" value="Unassembled WGS sequence"/>
</dbReference>
<dbReference type="AlphaFoldDB" id="A0A835U5J9"/>
<evidence type="ECO:0000313" key="4">
    <source>
        <dbReference type="Proteomes" id="UP000639772"/>
    </source>
</evidence>
<reference evidence="3 4" key="1">
    <citation type="journal article" date="2020" name="Nat. Food">
        <title>A phased Vanilla planifolia genome enables genetic improvement of flavour and production.</title>
        <authorList>
            <person name="Hasing T."/>
            <person name="Tang H."/>
            <person name="Brym M."/>
            <person name="Khazi F."/>
            <person name="Huang T."/>
            <person name="Chambers A.H."/>
        </authorList>
    </citation>
    <scope>NUCLEOTIDE SEQUENCE [LARGE SCALE GENOMIC DNA]</scope>
    <source>
        <tissue evidence="2">Leaf</tissue>
    </source>
</reference>
<keyword evidence="3" id="KW-1185">Reference proteome</keyword>
<gene>
    <name evidence="2" type="ORF">HPP92_028609</name>
    <name evidence="1" type="ORF">HPP92_028615</name>
</gene>
<organism evidence="2 3">
    <name type="scientific">Vanilla planifolia</name>
    <name type="common">Vanilla</name>
    <dbReference type="NCBI Taxonomy" id="51239"/>
    <lineage>
        <taxon>Eukaryota</taxon>
        <taxon>Viridiplantae</taxon>
        <taxon>Streptophyta</taxon>
        <taxon>Embryophyta</taxon>
        <taxon>Tracheophyta</taxon>
        <taxon>Spermatophyta</taxon>
        <taxon>Magnoliopsida</taxon>
        <taxon>Liliopsida</taxon>
        <taxon>Asparagales</taxon>
        <taxon>Orchidaceae</taxon>
        <taxon>Vanilloideae</taxon>
        <taxon>Vanilleae</taxon>
        <taxon>Vanilla</taxon>
    </lineage>
</organism>
<proteinExistence type="predicted"/>
<dbReference type="Proteomes" id="UP000639772">
    <property type="component" value="Unassembled WGS sequence"/>
</dbReference>
<protein>
    <submittedName>
        <fullName evidence="2">Uncharacterized protein</fullName>
    </submittedName>
</protein>
<accession>A0A835U5J9</accession>
<evidence type="ECO:0000313" key="1">
    <source>
        <dbReference type="EMBL" id="KAG0446848.1"/>
    </source>
</evidence>
<evidence type="ECO:0000313" key="3">
    <source>
        <dbReference type="Proteomes" id="UP000636800"/>
    </source>
</evidence>
<name>A0A835U5J9_VANPL</name>
<comment type="caution">
    <text evidence="2">The sequence shown here is derived from an EMBL/GenBank/DDBJ whole genome shotgun (WGS) entry which is preliminary data.</text>
</comment>
<sequence>MSGRNLRAGRGTRLPPVADWTNQATKKMAGPRPQIAPNLKSSCPLLSITPSSCSQNSILQPETKFRLNTGYTGDPSVVEDLVGGGKVGSSSMERRTPKVL</sequence>
<dbReference type="EMBL" id="JADCNL010000532">
    <property type="protein sequence ID" value="KAG0446936.1"/>
    <property type="molecule type" value="Genomic_DNA"/>
</dbReference>